<organism evidence="1">
    <name type="scientific">viral metagenome</name>
    <dbReference type="NCBI Taxonomy" id="1070528"/>
    <lineage>
        <taxon>unclassified sequences</taxon>
        <taxon>metagenomes</taxon>
        <taxon>organismal metagenomes</taxon>
    </lineage>
</organism>
<name>A0A6C0DY59_9ZZZZ</name>
<evidence type="ECO:0000313" key="1">
    <source>
        <dbReference type="EMBL" id="QHT21807.1"/>
    </source>
</evidence>
<protein>
    <submittedName>
        <fullName evidence="1">Uncharacterized protein</fullName>
    </submittedName>
</protein>
<reference evidence="1" key="1">
    <citation type="journal article" date="2020" name="Nature">
        <title>Giant virus diversity and host interactions through global metagenomics.</title>
        <authorList>
            <person name="Schulz F."/>
            <person name="Roux S."/>
            <person name="Paez-Espino D."/>
            <person name="Jungbluth S."/>
            <person name="Walsh D.A."/>
            <person name="Denef V.J."/>
            <person name="McMahon K.D."/>
            <person name="Konstantinidis K.T."/>
            <person name="Eloe-Fadrosh E.A."/>
            <person name="Kyrpides N.C."/>
            <person name="Woyke T."/>
        </authorList>
    </citation>
    <scope>NUCLEOTIDE SEQUENCE</scope>
    <source>
        <strain evidence="1">GVMAG-M-3300023179-103</strain>
    </source>
</reference>
<dbReference type="AlphaFoldDB" id="A0A6C0DY59"/>
<proteinExistence type="predicted"/>
<dbReference type="EMBL" id="MN739697">
    <property type="protein sequence ID" value="QHT21807.1"/>
    <property type="molecule type" value="Genomic_DNA"/>
</dbReference>
<accession>A0A6C0DY59</accession>
<sequence>MIKSYTVPVYDTKKHTNTKDRIIFTTSYGIKFNNNIITNSHKKCLYCSKSNLIFNKVCLNCDMKL</sequence>